<keyword evidence="3" id="KW-0539">Nucleus</keyword>
<dbReference type="WBParaSite" id="jg18007">
    <property type="protein sequence ID" value="jg18007"/>
    <property type="gene ID" value="jg18007"/>
</dbReference>
<dbReference type="PANTHER" id="PTHR13293">
    <property type="entry name" value="AKIRIN-RELATED"/>
    <property type="match status" value="1"/>
</dbReference>
<organism evidence="5 6">
    <name type="scientific">Ditylenchus dipsaci</name>
    <dbReference type="NCBI Taxonomy" id="166011"/>
    <lineage>
        <taxon>Eukaryota</taxon>
        <taxon>Metazoa</taxon>
        <taxon>Ecdysozoa</taxon>
        <taxon>Nematoda</taxon>
        <taxon>Chromadorea</taxon>
        <taxon>Rhabditida</taxon>
        <taxon>Tylenchina</taxon>
        <taxon>Tylenchomorpha</taxon>
        <taxon>Sphaerularioidea</taxon>
        <taxon>Anguinidae</taxon>
        <taxon>Anguininae</taxon>
        <taxon>Ditylenchus</taxon>
    </lineage>
</organism>
<dbReference type="Proteomes" id="UP000887574">
    <property type="component" value="Unplaced"/>
</dbReference>
<evidence type="ECO:0000256" key="4">
    <source>
        <dbReference type="SAM" id="MobiDB-lite"/>
    </source>
</evidence>
<dbReference type="GO" id="GO:0005634">
    <property type="term" value="C:nucleus"/>
    <property type="evidence" value="ECO:0007669"/>
    <property type="project" value="UniProtKB-SubCell"/>
</dbReference>
<keyword evidence="5" id="KW-1185">Reference proteome</keyword>
<evidence type="ECO:0000313" key="5">
    <source>
        <dbReference type="Proteomes" id="UP000887574"/>
    </source>
</evidence>
<accession>A0A915DCL6</accession>
<feature type="region of interest" description="Disordered" evidence="4">
    <location>
        <begin position="1"/>
        <end position="22"/>
    </location>
</feature>
<evidence type="ECO:0000256" key="1">
    <source>
        <dbReference type="ARBA" id="ARBA00004123"/>
    </source>
</evidence>
<sequence>MAMEIKRSRPAKATQSSSFSPKMGSLAASLIQTTAVKAPTFSFASKSNENKESPFALVAGKCQLSGSQLESYLRAEVQYLKRRKLIPTSSQSPELSSGSSSVAAYRGASSSTSHSDVDSDGEHTDEMKQKAGLDLPSNNDSLFEKPQFSLKQVKLICERLLKEQEIRLQAEYETALNKKLEEQHEQYVQFAKEQIAAVTVKQITFTCRECMAWLASSIVQSSKNQ</sequence>
<dbReference type="AlphaFoldDB" id="A0A915DCL6"/>
<comment type="subcellular location">
    <subcellularLocation>
        <location evidence="1">Nucleus</location>
    </subcellularLocation>
</comment>
<dbReference type="GO" id="GO:0003712">
    <property type="term" value="F:transcription coregulator activity"/>
    <property type="evidence" value="ECO:0007669"/>
    <property type="project" value="TreeGrafter"/>
</dbReference>
<evidence type="ECO:0000256" key="3">
    <source>
        <dbReference type="ARBA" id="ARBA00023242"/>
    </source>
</evidence>
<name>A0A915DCL6_9BILA</name>
<dbReference type="GO" id="GO:0045089">
    <property type="term" value="P:positive regulation of innate immune response"/>
    <property type="evidence" value="ECO:0007669"/>
    <property type="project" value="TreeGrafter"/>
</dbReference>
<feature type="region of interest" description="Disordered" evidence="4">
    <location>
        <begin position="88"/>
        <end position="137"/>
    </location>
</feature>
<proteinExistence type="inferred from homology"/>
<comment type="similarity">
    <text evidence="2">Belongs to the akirin family.</text>
</comment>
<dbReference type="PANTHER" id="PTHR13293:SF6">
    <property type="entry name" value="AKIRIN-RELATED"/>
    <property type="match status" value="1"/>
</dbReference>
<feature type="compositionally biased region" description="Basic and acidic residues" evidence="4">
    <location>
        <begin position="115"/>
        <end position="131"/>
    </location>
</feature>
<protein>
    <submittedName>
        <fullName evidence="6">Akirin</fullName>
    </submittedName>
</protein>
<reference evidence="6" key="1">
    <citation type="submission" date="2022-11" db="UniProtKB">
        <authorList>
            <consortium name="WormBaseParasite"/>
        </authorList>
    </citation>
    <scope>IDENTIFICATION</scope>
</reference>
<dbReference type="InterPro" id="IPR024132">
    <property type="entry name" value="Akirin"/>
</dbReference>
<dbReference type="GO" id="GO:0000785">
    <property type="term" value="C:chromatin"/>
    <property type="evidence" value="ECO:0007669"/>
    <property type="project" value="TreeGrafter"/>
</dbReference>
<dbReference type="GO" id="GO:0045944">
    <property type="term" value="P:positive regulation of transcription by RNA polymerase II"/>
    <property type="evidence" value="ECO:0007669"/>
    <property type="project" value="TreeGrafter"/>
</dbReference>
<evidence type="ECO:0000256" key="2">
    <source>
        <dbReference type="ARBA" id="ARBA00005625"/>
    </source>
</evidence>
<feature type="compositionally biased region" description="Low complexity" evidence="4">
    <location>
        <begin position="89"/>
        <end position="114"/>
    </location>
</feature>
<evidence type="ECO:0000313" key="6">
    <source>
        <dbReference type="WBParaSite" id="jg18007"/>
    </source>
</evidence>